<reference evidence="2 3" key="1">
    <citation type="submission" date="2016-05" db="EMBL/GenBank/DDBJ databases">
        <title>Nuclear genome of Blastocystis sp. subtype 1 NandII.</title>
        <authorList>
            <person name="Gentekaki E."/>
            <person name="Curtis B."/>
            <person name="Stairs C."/>
            <person name="Eme L."/>
            <person name="Herman E."/>
            <person name="Klimes V."/>
            <person name="Arias M.C."/>
            <person name="Elias M."/>
            <person name="Hilliou F."/>
            <person name="Klute M."/>
            <person name="Malik S.-B."/>
            <person name="Pightling A."/>
            <person name="Rachubinski R."/>
            <person name="Salas D."/>
            <person name="Schlacht A."/>
            <person name="Suga H."/>
            <person name="Archibald J."/>
            <person name="Ball S.G."/>
            <person name="Clark G."/>
            <person name="Dacks J."/>
            <person name="Van Der Giezen M."/>
            <person name="Tsaousis A."/>
            <person name="Roger A."/>
        </authorList>
    </citation>
    <scope>NUCLEOTIDE SEQUENCE [LARGE SCALE GENOMIC DNA]</scope>
    <source>
        <strain evidence="3">ATCC 50177 / NandII</strain>
    </source>
</reference>
<evidence type="ECO:0000313" key="3">
    <source>
        <dbReference type="Proteomes" id="UP000078348"/>
    </source>
</evidence>
<keyword evidence="1" id="KW-0175">Coiled coil</keyword>
<proteinExistence type="predicted"/>
<dbReference type="OrthoDB" id="10659676at2759"/>
<dbReference type="AlphaFoldDB" id="A0A196SAB7"/>
<evidence type="ECO:0000313" key="2">
    <source>
        <dbReference type="EMBL" id="OAO13042.1"/>
    </source>
</evidence>
<organism evidence="2 3">
    <name type="scientific">Blastocystis sp. subtype 1 (strain ATCC 50177 / NandII)</name>
    <dbReference type="NCBI Taxonomy" id="478820"/>
    <lineage>
        <taxon>Eukaryota</taxon>
        <taxon>Sar</taxon>
        <taxon>Stramenopiles</taxon>
        <taxon>Bigyra</taxon>
        <taxon>Opalozoa</taxon>
        <taxon>Opalinata</taxon>
        <taxon>Blastocystidae</taxon>
        <taxon>Blastocystis</taxon>
    </lineage>
</organism>
<gene>
    <name evidence="2" type="ORF">AV274_5259</name>
</gene>
<keyword evidence="3" id="KW-1185">Reference proteome</keyword>
<protein>
    <submittedName>
        <fullName evidence="2">Uncharacterized protein</fullName>
    </submittedName>
</protein>
<comment type="caution">
    <text evidence="2">The sequence shown here is derived from an EMBL/GenBank/DDBJ whole genome shotgun (WGS) entry which is preliminary data.</text>
</comment>
<name>A0A196SAB7_BLAHN</name>
<feature type="coiled-coil region" evidence="1">
    <location>
        <begin position="14"/>
        <end position="87"/>
    </location>
</feature>
<sequence>MSDQPVGSNGICLLMKAKEQTKGLLSAIKTLQRERRELQERVEAVEKRHSEEVGEWAKKHDTLLTRATALEKERNELTAQHEKEVCELQNQLTYSNSERTALQHLCEAKTAEIESLKQAQTAQTIQQGKTTGGASESIHQEQMAYLDTKMQKVLQRMNDVRVEFEQATTTIAHYQELCNRYHDNSIFLFQLLTEAIGQISRLKKELGSQQPVIVVKQESQQPVVEKQKEPPLPVVVPICEKIDGYEKQIAVLQLKHNRRRLQLKHNRRRLQLKHRKKRQL</sequence>
<dbReference type="Proteomes" id="UP000078348">
    <property type="component" value="Unassembled WGS sequence"/>
</dbReference>
<accession>A0A196SAB7</accession>
<dbReference type="EMBL" id="LXWW01000472">
    <property type="protein sequence ID" value="OAO13042.1"/>
    <property type="molecule type" value="Genomic_DNA"/>
</dbReference>
<evidence type="ECO:0000256" key="1">
    <source>
        <dbReference type="SAM" id="Coils"/>
    </source>
</evidence>